<feature type="transmembrane region" description="Helical" evidence="1">
    <location>
        <begin position="104"/>
        <end position="133"/>
    </location>
</feature>
<feature type="transmembrane region" description="Helical" evidence="1">
    <location>
        <begin position="153"/>
        <end position="174"/>
    </location>
</feature>
<dbReference type="Proteomes" id="UP001144451">
    <property type="component" value="Unassembled WGS sequence"/>
</dbReference>
<proteinExistence type="predicted"/>
<keyword evidence="1" id="KW-1133">Transmembrane helix</keyword>
<evidence type="ECO:0000313" key="3">
    <source>
        <dbReference type="Proteomes" id="UP001144451"/>
    </source>
</evidence>
<dbReference type="EMBL" id="BSDQ01000001">
    <property type="protein sequence ID" value="GLI31684.1"/>
    <property type="molecule type" value="Genomic_DNA"/>
</dbReference>
<protein>
    <submittedName>
        <fullName evidence="2">Membrane protein</fullName>
    </submittedName>
</protein>
<organism evidence="2 3">
    <name type="scientific">Brachybacterium conglomeratum</name>
    <dbReference type="NCBI Taxonomy" id="47846"/>
    <lineage>
        <taxon>Bacteria</taxon>
        <taxon>Bacillati</taxon>
        <taxon>Actinomycetota</taxon>
        <taxon>Actinomycetes</taxon>
        <taxon>Micrococcales</taxon>
        <taxon>Dermabacteraceae</taxon>
        <taxon>Brachybacterium</taxon>
    </lineage>
</organism>
<dbReference type="GeneID" id="78119428"/>
<keyword evidence="1" id="KW-0472">Membrane</keyword>
<name>A0ABQ5RII2_9MICO</name>
<reference evidence="2" key="1">
    <citation type="submission" date="2022-12" db="EMBL/GenBank/DDBJ databases">
        <title>Reference genome sequencing for broad-spectrum identification of bacterial and archaeal isolates by mass spectrometry.</title>
        <authorList>
            <person name="Sekiguchi Y."/>
            <person name="Tourlousse D.M."/>
        </authorList>
    </citation>
    <scope>NUCLEOTIDE SEQUENCE</scope>
    <source>
        <strain evidence="2">5-2</strain>
    </source>
</reference>
<keyword evidence="3" id="KW-1185">Reference proteome</keyword>
<feature type="transmembrane region" description="Helical" evidence="1">
    <location>
        <begin position="29"/>
        <end position="51"/>
    </location>
</feature>
<sequence length="189" mass="19603">MSASAATPAAATPARPATAAELTATRKAGWGYTLLGVTRLMVGFTFLWAFLDKTFGLGFATPPEGAWLNGGSPTAGFLGGSIEGGNPFADVWSVFLSINPLTDVLFMLGLLGVGLAFMLGIGTRVAAVSAAAMHTLMYLAAFPMSTNPLYDTHLLLAVAVLAMAGLAAGDHIGLGRQWSRLVRGNRFLI</sequence>
<comment type="caution">
    <text evidence="2">The sequence shown here is derived from an EMBL/GenBank/DDBJ whole genome shotgun (WGS) entry which is preliminary data.</text>
</comment>
<evidence type="ECO:0000313" key="2">
    <source>
        <dbReference type="EMBL" id="GLI31684.1"/>
    </source>
</evidence>
<accession>A0ABQ5RII2</accession>
<evidence type="ECO:0000256" key="1">
    <source>
        <dbReference type="SAM" id="Phobius"/>
    </source>
</evidence>
<keyword evidence="1" id="KW-0812">Transmembrane</keyword>
<dbReference type="RefSeq" id="WP_164736043.1">
    <property type="nucleotide sequence ID" value="NZ_BSDQ01000001.1"/>
</dbReference>
<gene>
    <name evidence="2" type="ORF">BCONGLO52_25250</name>
</gene>